<comment type="caution">
    <text evidence="2">The sequence shown here is derived from an EMBL/GenBank/DDBJ whole genome shotgun (WGS) entry which is preliminary data.</text>
</comment>
<accession>A0A212FFH7</accession>
<proteinExistence type="predicted"/>
<dbReference type="InParanoid" id="A0A212FFH7"/>
<evidence type="ECO:0000313" key="3">
    <source>
        <dbReference type="Proteomes" id="UP000007151"/>
    </source>
</evidence>
<feature type="compositionally biased region" description="Gly residues" evidence="1">
    <location>
        <begin position="83"/>
        <end position="97"/>
    </location>
</feature>
<feature type="compositionally biased region" description="Polar residues" evidence="1">
    <location>
        <begin position="1"/>
        <end position="23"/>
    </location>
</feature>
<organism evidence="2 3">
    <name type="scientific">Danaus plexippus plexippus</name>
    <dbReference type="NCBI Taxonomy" id="278856"/>
    <lineage>
        <taxon>Eukaryota</taxon>
        <taxon>Metazoa</taxon>
        <taxon>Ecdysozoa</taxon>
        <taxon>Arthropoda</taxon>
        <taxon>Hexapoda</taxon>
        <taxon>Insecta</taxon>
        <taxon>Pterygota</taxon>
        <taxon>Neoptera</taxon>
        <taxon>Endopterygota</taxon>
        <taxon>Lepidoptera</taxon>
        <taxon>Glossata</taxon>
        <taxon>Ditrysia</taxon>
        <taxon>Papilionoidea</taxon>
        <taxon>Nymphalidae</taxon>
        <taxon>Danainae</taxon>
        <taxon>Danaini</taxon>
        <taxon>Danaina</taxon>
        <taxon>Danaus</taxon>
        <taxon>Danaus</taxon>
    </lineage>
</organism>
<dbReference type="Proteomes" id="UP000007151">
    <property type="component" value="Unassembled WGS sequence"/>
</dbReference>
<evidence type="ECO:0000256" key="1">
    <source>
        <dbReference type="SAM" id="MobiDB-lite"/>
    </source>
</evidence>
<feature type="region of interest" description="Disordered" evidence="1">
    <location>
        <begin position="1"/>
        <end position="41"/>
    </location>
</feature>
<evidence type="ECO:0000313" key="2">
    <source>
        <dbReference type="EMBL" id="OWR52480.1"/>
    </source>
</evidence>
<dbReference type="KEGG" id="dpl:KGM_201580"/>
<keyword evidence="3" id="KW-1185">Reference proteome</keyword>
<protein>
    <submittedName>
        <fullName evidence="2">Uncharacterized protein</fullName>
    </submittedName>
</protein>
<feature type="region of interest" description="Disordered" evidence="1">
    <location>
        <begin position="76"/>
        <end position="99"/>
    </location>
</feature>
<dbReference type="AlphaFoldDB" id="A0A212FFH7"/>
<sequence length="122" mass="12737">MCDPTSTDSMSQRELSSGENFWQPSKDPQVRHQSRLRRLPNSTNSFISGVQVVDNTGEVSVVDNSGEVSVVDNSGEVSVVDNNGGGVSVVDNNGGGVSVVDNNDSGGVIVIDNSGGVNVNWN</sequence>
<gene>
    <name evidence="2" type="ORF">KGM_201580</name>
</gene>
<name>A0A212FFH7_DANPL</name>
<reference evidence="2 3" key="1">
    <citation type="journal article" date="2011" name="Cell">
        <title>The monarch butterfly genome yields insights into long-distance migration.</title>
        <authorList>
            <person name="Zhan S."/>
            <person name="Merlin C."/>
            <person name="Boore J.L."/>
            <person name="Reppert S.M."/>
        </authorList>
    </citation>
    <scope>NUCLEOTIDE SEQUENCE [LARGE SCALE GENOMIC DNA]</scope>
    <source>
        <strain evidence="2">F-2</strain>
    </source>
</reference>
<dbReference type="EMBL" id="AGBW02008825">
    <property type="protein sequence ID" value="OWR52480.1"/>
    <property type="molecule type" value="Genomic_DNA"/>
</dbReference>